<organism evidence="2 3">
    <name type="scientific">Pythium oligandrum</name>
    <name type="common">Mycoparasitic fungus</name>
    <dbReference type="NCBI Taxonomy" id="41045"/>
    <lineage>
        <taxon>Eukaryota</taxon>
        <taxon>Sar</taxon>
        <taxon>Stramenopiles</taxon>
        <taxon>Oomycota</taxon>
        <taxon>Peronosporomycetes</taxon>
        <taxon>Pythiales</taxon>
        <taxon>Pythiaceae</taxon>
        <taxon>Pythium</taxon>
    </lineage>
</organism>
<dbReference type="Gene3D" id="1.25.40.20">
    <property type="entry name" value="Ankyrin repeat-containing domain"/>
    <property type="match status" value="2"/>
</dbReference>
<dbReference type="InterPro" id="IPR052391">
    <property type="entry name" value="E3_Ligase-Neurotoxin"/>
</dbReference>
<sequence length="545" mass="60002">MTSTHVVTQHELYRAAAHGDLVTVQQFFYQSSVAHSIDRINAWYRGARVAALAATQVPYAHKRPQDPPSGWYVQLGLPISFSQDFLFGTMTKHGHTHVLAWLFSREATEIIGDTLRGVMHRITMFIMYAPVVSLDMMESLVTSHLFVDVMTPEEQQHALADALNTAIRERRHEMVRTLVAHGARVEGTPRHEAPLMVCAGYGDAACLQVLVDHGVDLLSADVFVEAASKGNVDGAKSLVAHGADASGEPGTRNPLHVAAEEGVAAIVDVLLTDERVDINAQTASGSTALMLATRKRRMELQYGYDGPRNVVSSLLRRGADLSLQDVQGRTALHHAACSEYLEVVSLLLGKGADPNTQDTRGATPLHAVAQKEMTQRLYPVLDLLLSHGADAFLETQDGSSAYKMLLSGGLGRIMSRRYSPDAPLSRNQARTWVYRKCGADIDRALSWVDKTKAKTMLEMTTVDRSAILGATSRGDLNTIRSHFRQPVVMESIADINRRLLPAYATKLRANETPFIDYTRLSGRRSWLQELLLNQPAKGDHAHVFE</sequence>
<protein>
    <submittedName>
        <fullName evidence="2">Uncharacterized protein</fullName>
    </submittedName>
</protein>
<dbReference type="OrthoDB" id="3564374at2759"/>
<evidence type="ECO:0000256" key="1">
    <source>
        <dbReference type="PROSITE-ProRule" id="PRU00023"/>
    </source>
</evidence>
<comment type="caution">
    <text evidence="2">The sequence shown here is derived from an EMBL/GenBank/DDBJ whole genome shotgun (WGS) entry which is preliminary data.</text>
</comment>
<feature type="repeat" description="ANK" evidence="1">
    <location>
        <begin position="327"/>
        <end position="359"/>
    </location>
</feature>
<dbReference type="PANTHER" id="PTHR24133:SF40">
    <property type="entry name" value="ANKYRIN REPEAT DOMAIN 44"/>
    <property type="match status" value="1"/>
</dbReference>
<dbReference type="PROSITE" id="PS50297">
    <property type="entry name" value="ANK_REP_REGION"/>
    <property type="match status" value="2"/>
</dbReference>
<feature type="repeat" description="ANK" evidence="1">
    <location>
        <begin position="284"/>
        <end position="326"/>
    </location>
</feature>
<proteinExistence type="predicted"/>
<gene>
    <name evidence="2" type="ORF">Poli38472_009357</name>
</gene>
<dbReference type="InterPro" id="IPR036770">
    <property type="entry name" value="Ankyrin_rpt-contain_sf"/>
</dbReference>
<dbReference type="Pfam" id="PF12796">
    <property type="entry name" value="Ank_2"/>
    <property type="match status" value="2"/>
</dbReference>
<keyword evidence="1" id="KW-0040">ANK repeat</keyword>
<dbReference type="SMART" id="SM00248">
    <property type="entry name" value="ANK"/>
    <property type="match status" value="6"/>
</dbReference>
<dbReference type="SUPFAM" id="SSF48403">
    <property type="entry name" value="Ankyrin repeat"/>
    <property type="match status" value="1"/>
</dbReference>
<dbReference type="AlphaFoldDB" id="A0A8K1FIN7"/>
<dbReference type="Proteomes" id="UP000794436">
    <property type="component" value="Unassembled WGS sequence"/>
</dbReference>
<dbReference type="PANTHER" id="PTHR24133">
    <property type="entry name" value="ANKYRIN DOMAIN-CONTAINING"/>
    <property type="match status" value="1"/>
</dbReference>
<evidence type="ECO:0000313" key="3">
    <source>
        <dbReference type="Proteomes" id="UP000794436"/>
    </source>
</evidence>
<dbReference type="PROSITE" id="PS50088">
    <property type="entry name" value="ANK_REPEAT"/>
    <property type="match status" value="3"/>
</dbReference>
<dbReference type="InterPro" id="IPR002110">
    <property type="entry name" value="Ankyrin_rpt"/>
</dbReference>
<dbReference type="PRINTS" id="PR01415">
    <property type="entry name" value="ANKYRIN"/>
</dbReference>
<keyword evidence="3" id="KW-1185">Reference proteome</keyword>
<name>A0A8K1FIN7_PYTOL</name>
<reference evidence="2" key="1">
    <citation type="submission" date="2019-03" db="EMBL/GenBank/DDBJ databases">
        <title>Long read genome sequence of the mycoparasitic Pythium oligandrum ATCC 38472 isolated from sugarbeet rhizosphere.</title>
        <authorList>
            <person name="Gaulin E."/>
        </authorList>
    </citation>
    <scope>NUCLEOTIDE SEQUENCE</scope>
    <source>
        <strain evidence="2">ATCC 38472_TT</strain>
    </source>
</reference>
<dbReference type="EMBL" id="SPLM01000038">
    <property type="protein sequence ID" value="TMW65190.1"/>
    <property type="molecule type" value="Genomic_DNA"/>
</dbReference>
<evidence type="ECO:0000313" key="2">
    <source>
        <dbReference type="EMBL" id="TMW65190.1"/>
    </source>
</evidence>
<feature type="repeat" description="ANK" evidence="1">
    <location>
        <begin position="360"/>
        <end position="396"/>
    </location>
</feature>
<accession>A0A8K1FIN7</accession>